<comment type="caution">
    <text evidence="1">The sequence shown here is derived from an EMBL/GenBank/DDBJ whole genome shotgun (WGS) entry which is preliminary data.</text>
</comment>
<gene>
    <name evidence="1" type="ORF">MG3_03597</name>
</gene>
<proteinExistence type="predicted"/>
<evidence type="ECO:0000313" key="2">
    <source>
        <dbReference type="Proteomes" id="UP000030161"/>
    </source>
</evidence>
<name>A0AB34PTR6_CANAX</name>
<dbReference type="AlphaFoldDB" id="A0AB34PTR6"/>
<dbReference type="EMBL" id="AJIX01000026">
    <property type="protein sequence ID" value="KGR09416.1"/>
    <property type="molecule type" value="Genomic_DNA"/>
</dbReference>
<protein>
    <submittedName>
        <fullName evidence="1">Uncharacterized protein</fullName>
    </submittedName>
</protein>
<dbReference type="Proteomes" id="UP000030161">
    <property type="component" value="Unassembled WGS sequence"/>
</dbReference>
<evidence type="ECO:0000313" key="1">
    <source>
        <dbReference type="EMBL" id="KGR09416.1"/>
    </source>
</evidence>
<organism evidence="1 2">
    <name type="scientific">Candida albicans P78048</name>
    <dbReference type="NCBI Taxonomy" id="1094989"/>
    <lineage>
        <taxon>Eukaryota</taxon>
        <taxon>Fungi</taxon>
        <taxon>Dikarya</taxon>
        <taxon>Ascomycota</taxon>
        <taxon>Saccharomycotina</taxon>
        <taxon>Pichiomycetes</taxon>
        <taxon>Debaryomycetaceae</taxon>
        <taxon>Candida/Lodderomyces clade</taxon>
        <taxon>Candida</taxon>
    </lineage>
</organism>
<reference evidence="1 2" key="1">
    <citation type="submission" date="2013-12" db="EMBL/GenBank/DDBJ databases">
        <title>The Genome Sequence of Candida albicans P78048.</title>
        <authorList>
            <consortium name="The Broad Institute Genome Sequencing Platform"/>
            <consortium name="The Broad Institute Genome Sequencing Center for Infectious Disease"/>
            <person name="Cuomo C."/>
            <person name="Bennett R."/>
            <person name="Hirakawa M."/>
            <person name="Noverr M."/>
            <person name="Mitchell A."/>
            <person name="Young S.K."/>
            <person name="Zeng Q."/>
            <person name="Gargeya S."/>
            <person name="Fitzgerald M."/>
            <person name="Abouelleil A."/>
            <person name="Alvarado L."/>
            <person name="Berlin A.M."/>
            <person name="Chapman S.B."/>
            <person name="Dewar J."/>
            <person name="Goldberg J."/>
            <person name="Griggs A."/>
            <person name="Gujja S."/>
            <person name="Hansen M."/>
            <person name="Howarth C."/>
            <person name="Imamovic A."/>
            <person name="Larimer J."/>
            <person name="McCowan C."/>
            <person name="Murphy C."/>
            <person name="Pearson M."/>
            <person name="Priest M."/>
            <person name="Roberts A."/>
            <person name="Saif S."/>
            <person name="Shea T."/>
            <person name="Sykes S."/>
            <person name="Wortman J."/>
            <person name="Nusbaum C."/>
            <person name="Birren B."/>
        </authorList>
    </citation>
    <scope>NUCLEOTIDE SEQUENCE [LARGE SCALE GENOMIC DNA]</scope>
    <source>
        <strain evidence="1 2">P78048</strain>
    </source>
</reference>
<accession>A0AB34PTR6</accession>
<sequence length="76" mass="8564">MYMGRQVANNLSNLIFNGIFVESFPDLNAIPYGMVIVGGNNEIISELAGEVEVDNEHYNQEYEDYCIGKIRATIDM</sequence>